<proteinExistence type="predicted"/>
<reference evidence="1" key="1">
    <citation type="submission" date="2019-04" db="EMBL/GenBank/DDBJ databases">
        <authorList>
            <consortium name="Science for Life Laboratories"/>
        </authorList>
    </citation>
    <scope>NUCLEOTIDE SEQUENCE</scope>
    <source>
        <strain evidence="1">MBLW1</strain>
    </source>
</reference>
<dbReference type="KEGG" id="tim:GMBLW1_36000"/>
<organism evidence="1">
    <name type="scientific">Tuwongella immobilis</name>
    <dbReference type="NCBI Taxonomy" id="692036"/>
    <lineage>
        <taxon>Bacteria</taxon>
        <taxon>Pseudomonadati</taxon>
        <taxon>Planctomycetota</taxon>
        <taxon>Planctomycetia</taxon>
        <taxon>Gemmatales</taxon>
        <taxon>Gemmataceae</taxon>
        <taxon>Tuwongella</taxon>
    </lineage>
</organism>
<dbReference type="RefSeq" id="WP_162657359.1">
    <property type="nucleotide sequence ID" value="NZ_LR593887.1"/>
</dbReference>
<evidence type="ECO:0000313" key="2">
    <source>
        <dbReference type="EMBL" id="VIP05593.1"/>
    </source>
</evidence>
<evidence type="ECO:0000313" key="1">
    <source>
        <dbReference type="EMBL" id="VIP02160.1"/>
    </source>
</evidence>
<dbReference type="EMBL" id="LR593887">
    <property type="protein sequence ID" value="VTS08541.1"/>
    <property type="molecule type" value="Genomic_DNA"/>
</dbReference>
<accession>A0A6C2YKQ7</accession>
<dbReference type="EMBL" id="LR586016">
    <property type="protein sequence ID" value="VIP05593.1"/>
    <property type="molecule type" value="Genomic_DNA"/>
</dbReference>
<sequence length="166" mass="18067">MAIEYGLPTTPPEVLAAVETWLVSKAILPAHLIFATVAPIDELEGQPPGDRFVTLAIPKLTAAMGDQIGGGRYPVTMQGELEITAWARLDVDQYLRARNHLQSPLGAWALVGSIATIVQTDFQSLGKSILAEPLRLKSIEAQQTKTRSLHRVRMTLEFGLVLKVAT</sequence>
<dbReference type="EMBL" id="LR586016">
    <property type="protein sequence ID" value="VIP02160.1"/>
    <property type="molecule type" value="Genomic_DNA"/>
</dbReference>
<dbReference type="KEGG" id="tim:GMBLW1_18000"/>
<dbReference type="Proteomes" id="UP000464378">
    <property type="component" value="Chromosome"/>
</dbReference>
<dbReference type="AlphaFoldDB" id="A0A6C2YKQ7"/>
<dbReference type="InParanoid" id="A0A6C2YKQ7"/>
<keyword evidence="3" id="KW-1185">Reference proteome</keyword>
<name>A0A6C2YKQ7_9BACT</name>
<protein>
    <submittedName>
        <fullName evidence="1">Uncharacterized protein</fullName>
    </submittedName>
</protein>
<evidence type="ECO:0000313" key="3">
    <source>
        <dbReference type="Proteomes" id="UP000464378"/>
    </source>
</evidence>
<dbReference type="EMBL" id="LR593887">
    <property type="protein sequence ID" value="VTS00567.1"/>
    <property type="molecule type" value="Genomic_DNA"/>
</dbReference>
<gene>
    <name evidence="1" type="ORF">GMBLW1_18000</name>
    <name evidence="2" type="ORF">GMBLW1_36000</name>
</gene>